<evidence type="ECO:0000256" key="1">
    <source>
        <dbReference type="SAM" id="MobiDB-lite"/>
    </source>
</evidence>
<feature type="compositionally biased region" description="Basic residues" evidence="1">
    <location>
        <begin position="41"/>
        <end position="59"/>
    </location>
</feature>
<comment type="caution">
    <text evidence="2">The sequence shown here is derived from an EMBL/GenBank/DDBJ whole genome shotgun (WGS) entry which is preliminary data.</text>
</comment>
<feature type="region of interest" description="Disordered" evidence="1">
    <location>
        <begin position="41"/>
        <end position="75"/>
    </location>
</feature>
<dbReference type="EMBL" id="CAJNNW010037107">
    <property type="protein sequence ID" value="CAE8739443.1"/>
    <property type="molecule type" value="Genomic_DNA"/>
</dbReference>
<sequence length="133" mass="14583">MVKGVGLAGPAAIMCEQVGHSLADVLDKAVFGVNRGRRSTGRKCRTWRKSRTSGRRRGLQPKISNWDEPRKKKTQEESFAAGALVKFLTVRVFRAGDRRELIGSREESALRMGGGRSRPVQSLSAAGSLCTRL</sequence>
<evidence type="ECO:0000313" key="3">
    <source>
        <dbReference type="Proteomes" id="UP000626109"/>
    </source>
</evidence>
<name>A0A813LUU9_POLGL</name>
<feature type="region of interest" description="Disordered" evidence="1">
    <location>
        <begin position="110"/>
        <end position="133"/>
    </location>
</feature>
<evidence type="ECO:0000313" key="2">
    <source>
        <dbReference type="EMBL" id="CAE8739443.1"/>
    </source>
</evidence>
<protein>
    <submittedName>
        <fullName evidence="2">Uncharacterized protein</fullName>
    </submittedName>
</protein>
<gene>
    <name evidence="2" type="ORF">PGLA2088_LOCUS49617</name>
</gene>
<dbReference type="AlphaFoldDB" id="A0A813LUU9"/>
<reference evidence="2" key="1">
    <citation type="submission" date="2021-02" db="EMBL/GenBank/DDBJ databases">
        <authorList>
            <person name="Dougan E. K."/>
            <person name="Rhodes N."/>
            <person name="Thang M."/>
            <person name="Chan C."/>
        </authorList>
    </citation>
    <scope>NUCLEOTIDE SEQUENCE</scope>
</reference>
<accession>A0A813LUU9</accession>
<dbReference type="Proteomes" id="UP000626109">
    <property type="component" value="Unassembled WGS sequence"/>
</dbReference>
<proteinExistence type="predicted"/>
<feature type="compositionally biased region" description="Basic and acidic residues" evidence="1">
    <location>
        <begin position="65"/>
        <end position="75"/>
    </location>
</feature>
<organism evidence="2 3">
    <name type="scientific">Polarella glacialis</name>
    <name type="common">Dinoflagellate</name>
    <dbReference type="NCBI Taxonomy" id="89957"/>
    <lineage>
        <taxon>Eukaryota</taxon>
        <taxon>Sar</taxon>
        <taxon>Alveolata</taxon>
        <taxon>Dinophyceae</taxon>
        <taxon>Suessiales</taxon>
        <taxon>Suessiaceae</taxon>
        <taxon>Polarella</taxon>
    </lineage>
</organism>